<dbReference type="Gene3D" id="3.30.70.2890">
    <property type="entry name" value="XS domain"/>
    <property type="match status" value="1"/>
</dbReference>
<proteinExistence type="predicted"/>
<dbReference type="InterPro" id="IPR045177">
    <property type="entry name" value="FDM1-5/IDN2"/>
</dbReference>
<feature type="domain" description="Zinc finger-XS" evidence="6">
    <location>
        <begin position="43"/>
        <end position="85"/>
    </location>
</feature>
<accession>W9RC76</accession>
<dbReference type="AlphaFoldDB" id="W9RC76"/>
<dbReference type="EMBL" id="KE343999">
    <property type="protein sequence ID" value="EXB50412.1"/>
    <property type="molecule type" value="Genomic_DNA"/>
</dbReference>
<dbReference type="Proteomes" id="UP000030645">
    <property type="component" value="Unassembled WGS sequence"/>
</dbReference>
<name>W9RC76_9ROSA</name>
<dbReference type="InterPro" id="IPR038588">
    <property type="entry name" value="XS_domain_sf"/>
</dbReference>
<feature type="region of interest" description="Disordered" evidence="3">
    <location>
        <begin position="335"/>
        <end position="359"/>
    </location>
</feature>
<dbReference type="eggNOG" id="ENOG502QRE8">
    <property type="taxonomic scope" value="Eukaryota"/>
</dbReference>
<dbReference type="GO" id="GO:0080188">
    <property type="term" value="P:gene silencing by siRNA-directed DNA methylation"/>
    <property type="evidence" value="ECO:0007669"/>
    <property type="project" value="InterPro"/>
</dbReference>
<dbReference type="KEGG" id="mnt:21396676"/>
<organism evidence="7 8">
    <name type="scientific">Morus notabilis</name>
    <dbReference type="NCBI Taxonomy" id="981085"/>
    <lineage>
        <taxon>Eukaryota</taxon>
        <taxon>Viridiplantae</taxon>
        <taxon>Streptophyta</taxon>
        <taxon>Embryophyta</taxon>
        <taxon>Tracheophyta</taxon>
        <taxon>Spermatophyta</taxon>
        <taxon>Magnoliopsida</taxon>
        <taxon>eudicotyledons</taxon>
        <taxon>Gunneridae</taxon>
        <taxon>Pentapetalae</taxon>
        <taxon>rosids</taxon>
        <taxon>fabids</taxon>
        <taxon>Rosales</taxon>
        <taxon>Moraceae</taxon>
        <taxon>Moreae</taxon>
        <taxon>Morus</taxon>
    </lineage>
</organism>
<evidence type="ECO:0000256" key="3">
    <source>
        <dbReference type="SAM" id="MobiDB-lite"/>
    </source>
</evidence>
<dbReference type="OrthoDB" id="1892195at2759"/>
<dbReference type="STRING" id="981085.W9RC76"/>
<dbReference type="Pfam" id="PF03468">
    <property type="entry name" value="XS"/>
    <property type="match status" value="1"/>
</dbReference>
<protein>
    <recommendedName>
        <fullName evidence="9">Factor of DNA methylation 1</fullName>
    </recommendedName>
</protein>
<keyword evidence="1" id="KW-0175">Coiled coil</keyword>
<evidence type="ECO:0000259" key="4">
    <source>
        <dbReference type="Pfam" id="PF03468"/>
    </source>
</evidence>
<evidence type="ECO:0000313" key="7">
    <source>
        <dbReference type="EMBL" id="EXB50412.1"/>
    </source>
</evidence>
<evidence type="ECO:0000256" key="2">
    <source>
        <dbReference type="ARBA" id="ARBA00023158"/>
    </source>
</evidence>
<dbReference type="Pfam" id="PF03469">
    <property type="entry name" value="XH"/>
    <property type="match status" value="1"/>
</dbReference>
<dbReference type="PANTHER" id="PTHR21596:SF3">
    <property type="entry name" value="FACTOR OF DNA METHYLATION 1-RELATED"/>
    <property type="match status" value="1"/>
</dbReference>
<dbReference type="Pfam" id="PF03470">
    <property type="entry name" value="zf-XS"/>
    <property type="match status" value="1"/>
</dbReference>
<feature type="region of interest" description="Disordered" evidence="3">
    <location>
        <begin position="1"/>
        <end position="22"/>
    </location>
</feature>
<sequence length="632" mass="73007">MDYSSDDESDISDSEIKDYAEKPYGQLRDGTYKVKGANGTLKCPFCAGKKKQDYKFKDLLQHASGVSKGSANRSAKQKANHLALAKYLEAELAGEVAQTELPVVSRPVLQHTEQDNRYVWPWTGIIVNIVGGGNDGLSFPNSSHWLTKFSKCKPSSVQTFWNGKDRTSEAIVEFEGDWNGFMNATQFEKILENDGRGKKSWMDVPEMRRGSNIYGWCARADDYNSQGLIGEYLRQKGQLRTISDIDREAAQNRNTVVAHLATKIDMTNENLDELQYKYNEKTMSMSRILEEKESLHLAFIEETRKMQRIARENVEKVLAEQEKLSNELERKKKKIDSWSKELNKREAQTERERTQLDEEKQKNNVINSSLELASMEQKRADENFCRLVEEQKREKEEALNKVLQLEKQLDAKQKLEMEIEELKGKLQVMEHLGKDDEAVQAKMKEMNDELKEKIDNMDDLESLNQTLLTKERETNDELQEARKALIAATDLLTAKTHIGIKRMGDLDEKPFIKVCRERSLEEPELQGSTLCSLWAEKLKDPSWHPLKVVTINGNHQEVIDEEDEQLRNLREEWGDEIYTAVVTAFKEINEYNPSGRYTVLELWNFKEGRKATLKEVIAFALMNMKQLKRKRT</sequence>
<keyword evidence="2" id="KW-0943">RNA-mediated gene silencing</keyword>
<dbReference type="PANTHER" id="PTHR21596">
    <property type="entry name" value="RIBONUCLEASE P SUBUNIT P38"/>
    <property type="match status" value="1"/>
</dbReference>
<feature type="compositionally biased region" description="Acidic residues" evidence="3">
    <location>
        <begin position="1"/>
        <end position="13"/>
    </location>
</feature>
<evidence type="ECO:0000256" key="1">
    <source>
        <dbReference type="ARBA" id="ARBA00023054"/>
    </source>
</evidence>
<evidence type="ECO:0000259" key="5">
    <source>
        <dbReference type="Pfam" id="PF03469"/>
    </source>
</evidence>
<dbReference type="InterPro" id="IPR005379">
    <property type="entry name" value="FDM1-5/IDN2_XH"/>
</dbReference>
<feature type="domain" description="XS" evidence="4">
    <location>
        <begin position="115"/>
        <end position="225"/>
    </location>
</feature>
<dbReference type="InterPro" id="IPR005381">
    <property type="entry name" value="Znf-XS_domain"/>
</dbReference>
<reference evidence="8" key="1">
    <citation type="submission" date="2013-01" db="EMBL/GenBank/DDBJ databases">
        <title>Draft Genome Sequence of a Mulberry Tree, Morus notabilis C.K. Schneid.</title>
        <authorList>
            <person name="He N."/>
            <person name="Zhao S."/>
        </authorList>
    </citation>
    <scope>NUCLEOTIDE SEQUENCE</scope>
</reference>
<feature type="domain" description="Factor of DNA methylation 1-5/IDN2" evidence="5">
    <location>
        <begin position="501"/>
        <end position="630"/>
    </location>
</feature>
<evidence type="ECO:0000259" key="6">
    <source>
        <dbReference type="Pfam" id="PF03470"/>
    </source>
</evidence>
<evidence type="ECO:0000313" key="8">
    <source>
        <dbReference type="Proteomes" id="UP000030645"/>
    </source>
</evidence>
<dbReference type="InterPro" id="IPR005380">
    <property type="entry name" value="XS_domain"/>
</dbReference>
<keyword evidence="8" id="KW-1185">Reference proteome</keyword>
<evidence type="ECO:0008006" key="9">
    <source>
        <dbReference type="Google" id="ProtNLM"/>
    </source>
</evidence>
<gene>
    <name evidence="7" type="ORF">L484_013504</name>
</gene>